<feature type="compositionally biased region" description="Polar residues" evidence="2">
    <location>
        <begin position="30"/>
        <end position="43"/>
    </location>
</feature>
<feature type="region of interest" description="Disordered" evidence="2">
    <location>
        <begin position="1"/>
        <end position="161"/>
    </location>
</feature>
<dbReference type="SUPFAM" id="SSF54001">
    <property type="entry name" value="Cysteine proteinases"/>
    <property type="match status" value="1"/>
</dbReference>
<sequence length="346" mass="38941">MGKKGMKGFMRSAQERNLEDRAEADDSMQPVPSQGCSVETQTKVADAATRATEALDAGSSDDEDTDGPETRGQMLKRHQREMQAHKKTLQRMGKKSKEELAKLNQEIEERHSAELKALENTAPKEESAEERPSHETEELCSDVSALTLESKKPSKAMKRREKMEQEEVERMARIAEEGAGMGPSSREKEEEALSQLLTPLGVCMKEIKADGHCLYRSIEDQLVQLHHEPSVSYQQLRERAAAFIREHPDEYIPYIYDEDKEGDPKTQLERYCTEMTTTAVWGGQTELKALAEVLQRRIQVLAVGLPPVEMGECYTGPALRVCYLRHAFGLGEHYNSVQPTDIMSTA</sequence>
<dbReference type="InterPro" id="IPR050704">
    <property type="entry name" value="Peptidase_C85-like"/>
</dbReference>
<comment type="caution">
    <text evidence="4">The sequence shown here is derived from an EMBL/GenBank/DDBJ whole genome shotgun (WGS) entry which is preliminary data.</text>
</comment>
<evidence type="ECO:0000259" key="3">
    <source>
        <dbReference type="PROSITE" id="PS50802"/>
    </source>
</evidence>
<evidence type="ECO:0000256" key="2">
    <source>
        <dbReference type="SAM" id="MobiDB-lite"/>
    </source>
</evidence>
<dbReference type="InterPro" id="IPR003323">
    <property type="entry name" value="OTU_dom"/>
</dbReference>
<evidence type="ECO:0000256" key="1">
    <source>
        <dbReference type="ARBA" id="ARBA00010407"/>
    </source>
</evidence>
<feature type="compositionally biased region" description="Basic and acidic residues" evidence="2">
    <location>
        <begin position="95"/>
        <end position="137"/>
    </location>
</feature>
<dbReference type="PROSITE" id="PS50802">
    <property type="entry name" value="OTU"/>
    <property type="match status" value="1"/>
</dbReference>
<dbReference type="Pfam" id="PF02338">
    <property type="entry name" value="OTU"/>
    <property type="match status" value="1"/>
</dbReference>
<feature type="domain" description="OTU" evidence="3">
    <location>
        <begin position="202"/>
        <end position="340"/>
    </location>
</feature>
<gene>
    <name evidence="4" type="ORF">CEUSTIGMA_g5460.t1</name>
</gene>
<proteinExistence type="inferred from homology"/>
<accession>A0A250X4L0</accession>
<dbReference type="Gene3D" id="3.90.70.80">
    <property type="match status" value="1"/>
</dbReference>
<comment type="similarity">
    <text evidence="1">Belongs to the peptidase C85 family.</text>
</comment>
<protein>
    <recommendedName>
        <fullName evidence="3">OTU domain-containing protein</fullName>
    </recommendedName>
</protein>
<dbReference type="PANTHER" id="PTHR12419">
    <property type="entry name" value="OTU DOMAIN CONTAINING PROTEIN"/>
    <property type="match status" value="1"/>
</dbReference>
<dbReference type="AlphaFoldDB" id="A0A250X4L0"/>
<dbReference type="Proteomes" id="UP000232323">
    <property type="component" value="Unassembled WGS sequence"/>
</dbReference>
<dbReference type="GO" id="GO:0004843">
    <property type="term" value="F:cysteine-type deubiquitinase activity"/>
    <property type="evidence" value="ECO:0007669"/>
    <property type="project" value="TreeGrafter"/>
</dbReference>
<dbReference type="STRING" id="1157962.A0A250X4L0"/>
<name>A0A250X4L0_9CHLO</name>
<dbReference type="OrthoDB" id="415023at2759"/>
<dbReference type="CDD" id="cd22797">
    <property type="entry name" value="OTU_plant_OTU5-like"/>
    <property type="match status" value="1"/>
</dbReference>
<dbReference type="PANTHER" id="PTHR12419:SF10">
    <property type="entry name" value="DEUBIQUITINASE OTUD6B"/>
    <property type="match status" value="1"/>
</dbReference>
<evidence type="ECO:0000313" key="4">
    <source>
        <dbReference type="EMBL" id="GAX78018.1"/>
    </source>
</evidence>
<dbReference type="InterPro" id="IPR038765">
    <property type="entry name" value="Papain-like_cys_pep_sf"/>
</dbReference>
<organism evidence="4 5">
    <name type="scientific">Chlamydomonas eustigma</name>
    <dbReference type="NCBI Taxonomy" id="1157962"/>
    <lineage>
        <taxon>Eukaryota</taxon>
        <taxon>Viridiplantae</taxon>
        <taxon>Chlorophyta</taxon>
        <taxon>core chlorophytes</taxon>
        <taxon>Chlorophyceae</taxon>
        <taxon>CS clade</taxon>
        <taxon>Chlamydomonadales</taxon>
        <taxon>Chlamydomonadaceae</taxon>
        <taxon>Chlamydomonas</taxon>
    </lineage>
</organism>
<dbReference type="EMBL" id="BEGY01000029">
    <property type="protein sequence ID" value="GAX78018.1"/>
    <property type="molecule type" value="Genomic_DNA"/>
</dbReference>
<feature type="compositionally biased region" description="Basic residues" evidence="2">
    <location>
        <begin position="74"/>
        <end position="94"/>
    </location>
</feature>
<evidence type="ECO:0000313" key="5">
    <source>
        <dbReference type="Proteomes" id="UP000232323"/>
    </source>
</evidence>
<reference evidence="4 5" key="1">
    <citation type="submission" date="2017-08" db="EMBL/GenBank/DDBJ databases">
        <title>Acidophilic green algal genome provides insights into adaptation to an acidic environment.</title>
        <authorList>
            <person name="Hirooka S."/>
            <person name="Hirose Y."/>
            <person name="Kanesaki Y."/>
            <person name="Higuchi S."/>
            <person name="Fujiwara T."/>
            <person name="Onuma R."/>
            <person name="Era A."/>
            <person name="Ohbayashi R."/>
            <person name="Uzuka A."/>
            <person name="Nozaki H."/>
            <person name="Yoshikawa H."/>
            <person name="Miyagishima S.Y."/>
        </authorList>
    </citation>
    <scope>NUCLEOTIDE SEQUENCE [LARGE SCALE GENOMIC DNA]</scope>
    <source>
        <strain evidence="4 5">NIES-2499</strain>
    </source>
</reference>
<dbReference type="GO" id="GO:0016579">
    <property type="term" value="P:protein deubiquitination"/>
    <property type="evidence" value="ECO:0007669"/>
    <property type="project" value="TreeGrafter"/>
</dbReference>
<keyword evidence="5" id="KW-1185">Reference proteome</keyword>